<dbReference type="SMART" id="SM00450">
    <property type="entry name" value="RHOD"/>
    <property type="match status" value="2"/>
</dbReference>
<dbReference type="Gene3D" id="3.40.250.10">
    <property type="entry name" value="Rhodanese-like domain"/>
    <property type="match status" value="2"/>
</dbReference>
<proteinExistence type="predicted"/>
<feature type="domain" description="Rhodanese" evidence="1">
    <location>
        <begin position="152"/>
        <end position="242"/>
    </location>
</feature>
<sequence>MTDGQAIRPANTDHVIAINQGRERLTMDEPTAPLLSPRKFAELGGEGHAVVDTRSSAAFGRGHIPGSYNIQSSNPEFEQRVGWVVPANLPILLVSEDEGESRRSHHKMAFVGLDRRVKGILSGGMAGWSQGGMAHATLPQISVHELRGQLQNAEGLCTLDVREPDEWAEGHIEGASSMSFRVLADNLEEIGIGPEDHVAVLCAGGIRSSTACSILLRNGYRRVYNVTGGMGAWTVADLPTET</sequence>
<dbReference type="CDD" id="cd00158">
    <property type="entry name" value="RHOD"/>
    <property type="match status" value="1"/>
</dbReference>
<dbReference type="EMBL" id="UINC01047491">
    <property type="protein sequence ID" value="SVB56826.1"/>
    <property type="molecule type" value="Genomic_DNA"/>
</dbReference>
<accession>A0A382F1F1</accession>
<dbReference type="PANTHER" id="PTHR43031">
    <property type="entry name" value="FAD-DEPENDENT OXIDOREDUCTASE"/>
    <property type="match status" value="1"/>
</dbReference>
<dbReference type="InterPro" id="IPR001763">
    <property type="entry name" value="Rhodanese-like_dom"/>
</dbReference>
<dbReference type="SUPFAM" id="SSF52821">
    <property type="entry name" value="Rhodanese/Cell cycle control phosphatase"/>
    <property type="match status" value="2"/>
</dbReference>
<dbReference type="Pfam" id="PF00581">
    <property type="entry name" value="Rhodanese"/>
    <property type="match status" value="2"/>
</dbReference>
<organism evidence="2">
    <name type="scientific">marine metagenome</name>
    <dbReference type="NCBI Taxonomy" id="408172"/>
    <lineage>
        <taxon>unclassified sequences</taxon>
        <taxon>metagenomes</taxon>
        <taxon>ecological metagenomes</taxon>
    </lineage>
</organism>
<dbReference type="PANTHER" id="PTHR43031:SF1">
    <property type="entry name" value="PYRIDINE NUCLEOTIDE-DISULPHIDE OXIDOREDUCTASE"/>
    <property type="match status" value="1"/>
</dbReference>
<feature type="domain" description="Rhodanese" evidence="1">
    <location>
        <begin position="44"/>
        <end position="137"/>
    </location>
</feature>
<dbReference type="PROSITE" id="PS50206">
    <property type="entry name" value="RHODANESE_3"/>
    <property type="match status" value="2"/>
</dbReference>
<dbReference type="InterPro" id="IPR036873">
    <property type="entry name" value="Rhodanese-like_dom_sf"/>
</dbReference>
<dbReference type="AlphaFoldDB" id="A0A382F1F1"/>
<gene>
    <name evidence="2" type="ORF">METZ01_LOCUS209680</name>
</gene>
<protein>
    <recommendedName>
        <fullName evidence="1">Rhodanese domain-containing protein</fullName>
    </recommendedName>
</protein>
<name>A0A382F1F1_9ZZZZ</name>
<evidence type="ECO:0000313" key="2">
    <source>
        <dbReference type="EMBL" id="SVB56826.1"/>
    </source>
</evidence>
<dbReference type="InterPro" id="IPR050229">
    <property type="entry name" value="GlpE_sulfurtransferase"/>
</dbReference>
<reference evidence="2" key="1">
    <citation type="submission" date="2018-05" db="EMBL/GenBank/DDBJ databases">
        <authorList>
            <person name="Lanie J.A."/>
            <person name="Ng W.-L."/>
            <person name="Kazmierczak K.M."/>
            <person name="Andrzejewski T.M."/>
            <person name="Davidsen T.M."/>
            <person name="Wayne K.J."/>
            <person name="Tettelin H."/>
            <person name="Glass J.I."/>
            <person name="Rusch D."/>
            <person name="Podicherti R."/>
            <person name="Tsui H.-C.T."/>
            <person name="Winkler M.E."/>
        </authorList>
    </citation>
    <scope>NUCLEOTIDE SEQUENCE</scope>
</reference>
<evidence type="ECO:0000259" key="1">
    <source>
        <dbReference type="PROSITE" id="PS50206"/>
    </source>
</evidence>